<dbReference type="Pfam" id="PF00512">
    <property type="entry name" value="HisKA"/>
    <property type="match status" value="1"/>
</dbReference>
<dbReference type="InterPro" id="IPR036097">
    <property type="entry name" value="HisK_dim/P_sf"/>
</dbReference>
<keyword evidence="10 11" id="KW-0472">Membrane</keyword>
<dbReference type="Pfam" id="PF00672">
    <property type="entry name" value="HAMP"/>
    <property type="match status" value="1"/>
</dbReference>
<name>A0A4V2YLR2_9ACTN</name>
<evidence type="ECO:0000256" key="5">
    <source>
        <dbReference type="ARBA" id="ARBA00022679"/>
    </source>
</evidence>
<dbReference type="Gene3D" id="6.10.340.10">
    <property type="match status" value="1"/>
</dbReference>
<proteinExistence type="predicted"/>
<evidence type="ECO:0000256" key="9">
    <source>
        <dbReference type="ARBA" id="ARBA00023012"/>
    </source>
</evidence>
<dbReference type="RefSeq" id="WP_132174985.1">
    <property type="nucleotide sequence ID" value="NZ_SMKX01000147.1"/>
</dbReference>
<evidence type="ECO:0000256" key="1">
    <source>
        <dbReference type="ARBA" id="ARBA00000085"/>
    </source>
</evidence>
<dbReference type="PANTHER" id="PTHR45436">
    <property type="entry name" value="SENSOR HISTIDINE KINASE YKOH"/>
    <property type="match status" value="1"/>
</dbReference>
<evidence type="ECO:0000313" key="15">
    <source>
        <dbReference type="Proteomes" id="UP000295124"/>
    </source>
</evidence>
<evidence type="ECO:0000256" key="3">
    <source>
        <dbReference type="ARBA" id="ARBA00012438"/>
    </source>
</evidence>
<dbReference type="PROSITE" id="PS50109">
    <property type="entry name" value="HIS_KIN"/>
    <property type="match status" value="1"/>
</dbReference>
<dbReference type="GO" id="GO:0000155">
    <property type="term" value="F:phosphorelay sensor kinase activity"/>
    <property type="evidence" value="ECO:0007669"/>
    <property type="project" value="InterPro"/>
</dbReference>
<gene>
    <name evidence="14" type="ORF">E1263_34040</name>
</gene>
<dbReference type="CDD" id="cd06225">
    <property type="entry name" value="HAMP"/>
    <property type="match status" value="1"/>
</dbReference>
<dbReference type="SMART" id="SM00388">
    <property type="entry name" value="HisKA"/>
    <property type="match status" value="1"/>
</dbReference>
<dbReference type="PANTHER" id="PTHR45436:SF5">
    <property type="entry name" value="SENSOR HISTIDINE KINASE TRCS"/>
    <property type="match status" value="1"/>
</dbReference>
<dbReference type="GO" id="GO:0005886">
    <property type="term" value="C:plasma membrane"/>
    <property type="evidence" value="ECO:0007669"/>
    <property type="project" value="UniProtKB-SubCell"/>
</dbReference>
<dbReference type="PRINTS" id="PR00344">
    <property type="entry name" value="BCTRLSENSOR"/>
</dbReference>
<evidence type="ECO:0000256" key="4">
    <source>
        <dbReference type="ARBA" id="ARBA00022553"/>
    </source>
</evidence>
<dbReference type="InterPro" id="IPR004358">
    <property type="entry name" value="Sig_transdc_His_kin-like_C"/>
</dbReference>
<feature type="domain" description="HAMP" evidence="13">
    <location>
        <begin position="202"/>
        <end position="254"/>
    </location>
</feature>
<keyword evidence="6 11" id="KW-0812">Transmembrane</keyword>
<dbReference type="AlphaFoldDB" id="A0A4V2YLR2"/>
<keyword evidence="15" id="KW-1185">Reference proteome</keyword>
<keyword evidence="9" id="KW-0902">Two-component regulatory system</keyword>
<feature type="transmembrane region" description="Helical" evidence="11">
    <location>
        <begin position="180"/>
        <end position="200"/>
    </location>
</feature>
<evidence type="ECO:0000256" key="11">
    <source>
        <dbReference type="SAM" id="Phobius"/>
    </source>
</evidence>
<dbReference type="OrthoDB" id="5242752at2"/>
<keyword evidence="8 11" id="KW-1133">Transmembrane helix</keyword>
<reference evidence="14 15" key="1">
    <citation type="submission" date="2019-03" db="EMBL/GenBank/DDBJ databases">
        <title>Draft genome sequences of novel Actinobacteria.</title>
        <authorList>
            <person name="Sahin N."/>
            <person name="Ay H."/>
            <person name="Saygin H."/>
        </authorList>
    </citation>
    <scope>NUCLEOTIDE SEQUENCE [LARGE SCALE GENOMIC DNA]</scope>
    <source>
        <strain evidence="14 15">JCM 13523</strain>
    </source>
</reference>
<sequence>MRLLGGASLRGRVMIAYGLLALGLSAMLAIVTWSVVSNYLTDQRRESAINQTADNAAAFRFGLYGASTPCIPARLRGECDSPVQRAGISVMDVLNSLPTSDSAASMVYVNGQWFALTGRPEDLPRELIASAQAGTVADQRIVVSGQRVLAVGAPLARPGDALFEWHPLVGLDNTLQTLRITLIAATIATLLVGLAVGRLASTLALRPLAELAKVADAVARGRLDARLDAEEDRDLGGLARSFNQTAANLERRVAADARFAGDVSHELRTPLMTMLNSMQLIQNHRGELPEAVREPVDLLGDDLDRFRRLVIDLLEISRDDGGDRGSREIVRIADLVRAAADATAGRPITTVEPHAEFLVMQADKRRLERVIANLVENAEDHAGGCKGVGVAPGGLGVIITVDDAGPGIAPEDRDRIFERFGRGETSGRGRGVGLGLAIVARHVQWHQGTIHVTANPTGGARFIIELPAK</sequence>
<comment type="caution">
    <text evidence="14">The sequence shown here is derived from an EMBL/GenBank/DDBJ whole genome shotgun (WGS) entry which is preliminary data.</text>
</comment>
<feature type="domain" description="Histidine kinase" evidence="12">
    <location>
        <begin position="262"/>
        <end position="469"/>
    </location>
</feature>
<comment type="catalytic activity">
    <reaction evidence="1">
        <text>ATP + protein L-histidine = ADP + protein N-phospho-L-histidine.</text>
        <dbReference type="EC" id="2.7.13.3"/>
    </reaction>
</comment>
<dbReference type="InterPro" id="IPR005467">
    <property type="entry name" value="His_kinase_dom"/>
</dbReference>
<dbReference type="PROSITE" id="PS50885">
    <property type="entry name" value="HAMP"/>
    <property type="match status" value="1"/>
</dbReference>
<dbReference type="InterPro" id="IPR003594">
    <property type="entry name" value="HATPase_dom"/>
</dbReference>
<dbReference type="SUPFAM" id="SSF47384">
    <property type="entry name" value="Homodimeric domain of signal transducing histidine kinase"/>
    <property type="match status" value="1"/>
</dbReference>
<evidence type="ECO:0000256" key="2">
    <source>
        <dbReference type="ARBA" id="ARBA00004236"/>
    </source>
</evidence>
<dbReference type="InterPro" id="IPR003661">
    <property type="entry name" value="HisK_dim/P_dom"/>
</dbReference>
<evidence type="ECO:0000313" key="14">
    <source>
        <dbReference type="EMBL" id="TDD47657.1"/>
    </source>
</evidence>
<dbReference type="SUPFAM" id="SSF55874">
    <property type="entry name" value="ATPase domain of HSP90 chaperone/DNA topoisomerase II/histidine kinase"/>
    <property type="match status" value="1"/>
</dbReference>
<accession>A0A4V2YLR2</accession>
<dbReference type="Pfam" id="PF02518">
    <property type="entry name" value="HATPase_c"/>
    <property type="match status" value="1"/>
</dbReference>
<evidence type="ECO:0000256" key="10">
    <source>
        <dbReference type="ARBA" id="ARBA00023136"/>
    </source>
</evidence>
<dbReference type="InterPro" id="IPR003660">
    <property type="entry name" value="HAMP_dom"/>
</dbReference>
<dbReference type="EMBL" id="SMKX01000147">
    <property type="protein sequence ID" value="TDD47657.1"/>
    <property type="molecule type" value="Genomic_DNA"/>
</dbReference>
<keyword evidence="4" id="KW-0597">Phosphoprotein</keyword>
<evidence type="ECO:0000256" key="8">
    <source>
        <dbReference type="ARBA" id="ARBA00022989"/>
    </source>
</evidence>
<dbReference type="CDD" id="cd00082">
    <property type="entry name" value="HisKA"/>
    <property type="match status" value="1"/>
</dbReference>
<dbReference type="EC" id="2.7.13.3" evidence="3"/>
<keyword evidence="7 14" id="KW-0418">Kinase</keyword>
<dbReference type="Proteomes" id="UP000295124">
    <property type="component" value="Unassembled WGS sequence"/>
</dbReference>
<evidence type="ECO:0000256" key="7">
    <source>
        <dbReference type="ARBA" id="ARBA00022777"/>
    </source>
</evidence>
<evidence type="ECO:0000259" key="13">
    <source>
        <dbReference type="PROSITE" id="PS50885"/>
    </source>
</evidence>
<protein>
    <recommendedName>
        <fullName evidence="3">histidine kinase</fullName>
        <ecNumber evidence="3">2.7.13.3</ecNumber>
    </recommendedName>
</protein>
<evidence type="ECO:0000256" key="6">
    <source>
        <dbReference type="ARBA" id="ARBA00022692"/>
    </source>
</evidence>
<comment type="subcellular location">
    <subcellularLocation>
        <location evidence="2">Cell membrane</location>
    </subcellularLocation>
</comment>
<organism evidence="14 15">
    <name type="scientific">Kribbella antibiotica</name>
    <dbReference type="NCBI Taxonomy" id="190195"/>
    <lineage>
        <taxon>Bacteria</taxon>
        <taxon>Bacillati</taxon>
        <taxon>Actinomycetota</taxon>
        <taxon>Actinomycetes</taxon>
        <taxon>Propionibacteriales</taxon>
        <taxon>Kribbellaceae</taxon>
        <taxon>Kribbella</taxon>
    </lineage>
</organism>
<dbReference type="SMART" id="SM00304">
    <property type="entry name" value="HAMP"/>
    <property type="match status" value="1"/>
</dbReference>
<feature type="transmembrane region" description="Helical" evidence="11">
    <location>
        <begin position="15"/>
        <end position="36"/>
    </location>
</feature>
<dbReference type="InterPro" id="IPR050428">
    <property type="entry name" value="TCS_sensor_his_kinase"/>
</dbReference>
<dbReference type="SMART" id="SM00387">
    <property type="entry name" value="HATPase_c"/>
    <property type="match status" value="1"/>
</dbReference>
<evidence type="ECO:0000259" key="12">
    <source>
        <dbReference type="PROSITE" id="PS50109"/>
    </source>
</evidence>
<dbReference type="CDD" id="cd00075">
    <property type="entry name" value="HATPase"/>
    <property type="match status" value="1"/>
</dbReference>
<dbReference type="InterPro" id="IPR036890">
    <property type="entry name" value="HATPase_C_sf"/>
</dbReference>
<dbReference type="SUPFAM" id="SSF158472">
    <property type="entry name" value="HAMP domain-like"/>
    <property type="match status" value="1"/>
</dbReference>
<keyword evidence="5" id="KW-0808">Transferase</keyword>
<dbReference type="Gene3D" id="1.10.287.130">
    <property type="match status" value="1"/>
</dbReference>
<dbReference type="Gene3D" id="3.30.565.10">
    <property type="entry name" value="Histidine kinase-like ATPase, C-terminal domain"/>
    <property type="match status" value="1"/>
</dbReference>